<dbReference type="AlphaFoldDB" id="A0A0U0ZR75"/>
<dbReference type="EMBL" id="CSWP01000009">
    <property type="protein sequence ID" value="CPV66016.1"/>
    <property type="molecule type" value="Genomic_DNA"/>
</dbReference>
<dbReference type="Proteomes" id="UP000045782">
    <property type="component" value="Unassembled WGS sequence"/>
</dbReference>
<dbReference type="GO" id="GO:0009306">
    <property type="term" value="P:protein secretion"/>
    <property type="evidence" value="ECO:0007669"/>
    <property type="project" value="InterPro"/>
</dbReference>
<evidence type="ECO:0000313" key="2">
    <source>
        <dbReference type="Proteomes" id="UP000045782"/>
    </source>
</evidence>
<evidence type="ECO:0000313" key="1">
    <source>
        <dbReference type="EMBL" id="CPV66016.1"/>
    </source>
</evidence>
<reference evidence="1 2" key="1">
    <citation type="submission" date="2015-03" db="EMBL/GenBank/DDBJ databases">
        <authorList>
            <person name="Murphy D."/>
        </authorList>
    </citation>
    <scope>NUCLEOTIDE SEQUENCE [LARGE SCALE GENOMIC DNA]</scope>
    <source>
        <strain evidence="1 2">PAP088</strain>
    </source>
</reference>
<dbReference type="InterPro" id="IPR022536">
    <property type="entry name" value="EspC"/>
</dbReference>
<accession>A0A0U0ZR75</accession>
<protein>
    <submittedName>
        <fullName evidence="1">Protein of uncharacterized function (DUF2580)</fullName>
    </submittedName>
</protein>
<proteinExistence type="predicted"/>
<organism evidence="1 2">
    <name type="scientific">Mycobacteroides abscessus</name>
    <dbReference type="NCBI Taxonomy" id="36809"/>
    <lineage>
        <taxon>Bacteria</taxon>
        <taxon>Bacillati</taxon>
        <taxon>Actinomycetota</taxon>
        <taxon>Actinomycetes</taxon>
        <taxon>Mycobacteriales</taxon>
        <taxon>Mycobacteriaceae</taxon>
        <taxon>Mycobacteroides</taxon>
    </lineage>
</organism>
<gene>
    <name evidence="1" type="ORF">ERS075579_03924</name>
</gene>
<sequence>MEKVHPMADLEVNLDLLPQHAAAEHGVSEEWQQWFVGGDAQVADVADTHGEVGEKVASRLGAYQAARAQWGQDRADRHKELGEIISSNLADFRQREQQNAADYHRAVQGI</sequence>
<name>A0A0U0ZR75_9MYCO</name>
<dbReference type="Pfam" id="PF10824">
    <property type="entry name" value="T7SS_ESX_EspC"/>
    <property type="match status" value="1"/>
</dbReference>